<keyword evidence="3" id="KW-1185">Reference proteome</keyword>
<feature type="coiled-coil region" evidence="1">
    <location>
        <begin position="613"/>
        <end position="647"/>
    </location>
</feature>
<accession>A0A5S9F453</accession>
<dbReference type="Gene3D" id="1.25.40.10">
    <property type="entry name" value="Tetratricopeptide repeat domain"/>
    <property type="match status" value="1"/>
</dbReference>
<organism evidence="2 3">
    <name type="scientific">Uabimicrobium amorphum</name>
    <dbReference type="NCBI Taxonomy" id="2596890"/>
    <lineage>
        <taxon>Bacteria</taxon>
        <taxon>Pseudomonadati</taxon>
        <taxon>Planctomycetota</taxon>
        <taxon>Candidatus Uabimicrobiia</taxon>
        <taxon>Candidatus Uabimicrobiales</taxon>
        <taxon>Candidatus Uabimicrobiaceae</taxon>
        <taxon>Candidatus Uabimicrobium</taxon>
    </lineage>
</organism>
<sequence>MAESGLETMAYWPDVWQRLEKAKLYKVSSKIFEQHEKIKMQEMTYFLKRLFLLYDQRALKDLYQQENSSALLEKILRNPDENRIIRYFAARALKKMKTINAYKVLQRNCSSNPVTSLYCLTFTGKSIEKRLTQIDKIIRMKNSDDIPAIVLAIEHFGKKAVPEKVKKLLDENIGVQVRLAVANHLWLRFGYEPAKNILLKQTMEGDRGLRRYALVKFWKPIISHMEGTVEINSDNWIGFRDLGKRDRMMAEQKPRFEIWTRPDDKIMQCFAIFASGYAGWKPAVEKARQLLATDIPEYQNFEYLLLNAIKMLGEPNECLEYASRKNASWMAQIVFLTSIHNLVHSPFGMIQQISDINNIKVLPNNGQERFAFMRSLLFKVIPQAPITLKLPEAFARTIHGVMTPVFIGNLNSKDPYLRISSVEGLSLLFDDYKKKIIYVLKKEKLLKVRKAATFSLVRHVASRGDIKLPTRKKNVDKYLKKFTKKLHKAAAWGCSTASSAKEIKLQHGVDILEYREHVAESYNEVADLEYCKFLISRALKFDPGDSDYLFEKTIICYLLGEYENSLQCIDQVLVESRDDYYLTWKAKVLFEMQKFSECKKIVLEGLAINPWNVNLIELQIKVWENLKEEEEEEKEKKLKNIRQRLELFYK</sequence>
<dbReference type="InterPro" id="IPR016024">
    <property type="entry name" value="ARM-type_fold"/>
</dbReference>
<dbReference type="SUPFAM" id="SSF48371">
    <property type="entry name" value="ARM repeat"/>
    <property type="match status" value="1"/>
</dbReference>
<dbReference type="InterPro" id="IPR011990">
    <property type="entry name" value="TPR-like_helical_dom_sf"/>
</dbReference>
<keyword evidence="1" id="KW-0175">Coiled coil</keyword>
<protein>
    <submittedName>
        <fullName evidence="2">Uncharacterized protein</fullName>
    </submittedName>
</protein>
<name>A0A5S9F453_UABAM</name>
<dbReference type="KEGG" id="uam:UABAM_03535"/>
<proteinExistence type="predicted"/>
<evidence type="ECO:0000313" key="2">
    <source>
        <dbReference type="EMBL" id="BBM85172.1"/>
    </source>
</evidence>
<evidence type="ECO:0000313" key="3">
    <source>
        <dbReference type="Proteomes" id="UP000326354"/>
    </source>
</evidence>
<dbReference type="AlphaFoldDB" id="A0A5S9F453"/>
<gene>
    <name evidence="2" type="ORF">UABAM_03535</name>
</gene>
<dbReference type="Proteomes" id="UP000326354">
    <property type="component" value="Chromosome"/>
</dbReference>
<evidence type="ECO:0000256" key="1">
    <source>
        <dbReference type="SAM" id="Coils"/>
    </source>
</evidence>
<dbReference type="SUPFAM" id="SSF48452">
    <property type="entry name" value="TPR-like"/>
    <property type="match status" value="1"/>
</dbReference>
<reference evidence="2 3" key="1">
    <citation type="submission" date="2019-08" db="EMBL/GenBank/DDBJ databases">
        <title>Complete genome sequence of Candidatus Uab amorphum.</title>
        <authorList>
            <person name="Shiratori T."/>
            <person name="Suzuki S."/>
            <person name="Kakizawa Y."/>
            <person name="Ishida K."/>
        </authorList>
    </citation>
    <scope>NUCLEOTIDE SEQUENCE [LARGE SCALE GENOMIC DNA]</scope>
    <source>
        <strain evidence="2 3">SRT547</strain>
    </source>
</reference>
<dbReference type="EMBL" id="AP019860">
    <property type="protein sequence ID" value="BBM85172.1"/>
    <property type="molecule type" value="Genomic_DNA"/>
</dbReference>